<protein>
    <recommendedName>
        <fullName evidence="2">Right handed beta helix domain-containing protein</fullName>
    </recommendedName>
</protein>
<dbReference type="PANTHER" id="PTHR11319">
    <property type="entry name" value="G PROTEIN-COUPLED RECEPTOR-RELATED"/>
    <property type="match status" value="1"/>
</dbReference>
<evidence type="ECO:0000256" key="1">
    <source>
        <dbReference type="SAM" id="MobiDB-lite"/>
    </source>
</evidence>
<organism evidence="3 4">
    <name type="scientific">Cymbomonas tetramitiformis</name>
    <dbReference type="NCBI Taxonomy" id="36881"/>
    <lineage>
        <taxon>Eukaryota</taxon>
        <taxon>Viridiplantae</taxon>
        <taxon>Chlorophyta</taxon>
        <taxon>Pyramimonadophyceae</taxon>
        <taxon>Pyramimonadales</taxon>
        <taxon>Pyramimonadaceae</taxon>
        <taxon>Cymbomonas</taxon>
    </lineage>
</organism>
<evidence type="ECO:0000313" key="4">
    <source>
        <dbReference type="Proteomes" id="UP001190700"/>
    </source>
</evidence>
<evidence type="ECO:0000313" key="3">
    <source>
        <dbReference type="EMBL" id="KAK3255456.1"/>
    </source>
</evidence>
<accession>A0AAE0F9Q4</accession>
<dbReference type="InterPro" id="IPR039448">
    <property type="entry name" value="Beta_helix"/>
</dbReference>
<dbReference type="PANTHER" id="PTHR11319:SF35">
    <property type="entry name" value="OUTER MEMBRANE PROTEIN PMPC-RELATED"/>
    <property type="match status" value="1"/>
</dbReference>
<comment type="caution">
    <text evidence="3">The sequence shown here is derived from an EMBL/GenBank/DDBJ whole genome shotgun (WGS) entry which is preliminary data.</text>
</comment>
<feature type="non-terminal residue" evidence="3">
    <location>
        <position position="1"/>
    </location>
</feature>
<feature type="domain" description="Right handed beta helix" evidence="2">
    <location>
        <begin position="212"/>
        <end position="406"/>
    </location>
</feature>
<dbReference type="InterPro" id="IPR011050">
    <property type="entry name" value="Pectin_lyase_fold/virulence"/>
</dbReference>
<dbReference type="EMBL" id="LGRX02022584">
    <property type="protein sequence ID" value="KAK3255456.1"/>
    <property type="molecule type" value="Genomic_DNA"/>
</dbReference>
<dbReference type="Proteomes" id="UP001190700">
    <property type="component" value="Unassembled WGS sequence"/>
</dbReference>
<dbReference type="SUPFAM" id="SSF51126">
    <property type="entry name" value="Pectin lyase-like"/>
    <property type="match status" value="1"/>
</dbReference>
<keyword evidence="4" id="KW-1185">Reference proteome</keyword>
<feature type="region of interest" description="Disordered" evidence="1">
    <location>
        <begin position="16"/>
        <end position="39"/>
    </location>
</feature>
<proteinExistence type="predicted"/>
<evidence type="ECO:0000259" key="2">
    <source>
        <dbReference type="Pfam" id="PF13229"/>
    </source>
</evidence>
<reference evidence="3 4" key="1">
    <citation type="journal article" date="2015" name="Genome Biol. Evol.">
        <title>Comparative Genomics of a Bacterivorous Green Alga Reveals Evolutionary Causalities and Consequences of Phago-Mixotrophic Mode of Nutrition.</title>
        <authorList>
            <person name="Burns J.A."/>
            <person name="Paasch A."/>
            <person name="Narechania A."/>
            <person name="Kim E."/>
        </authorList>
    </citation>
    <scope>NUCLEOTIDE SEQUENCE [LARGE SCALE GENOMIC DNA]</scope>
    <source>
        <strain evidence="3 4">PLY_AMNH</strain>
    </source>
</reference>
<gene>
    <name evidence="3" type="ORF">CYMTET_35360</name>
</gene>
<dbReference type="Pfam" id="PF13229">
    <property type="entry name" value="Beta_helix"/>
    <property type="match status" value="1"/>
</dbReference>
<name>A0AAE0F9Q4_9CHLO</name>
<dbReference type="AlphaFoldDB" id="A0AAE0F9Q4"/>
<sequence>DDEPVFNVTFTSGCIEASPPPLAPPSPPASPASPIPPMPPSVEGDSTWHVYSTINGATQLSNGLADANVTRVVISVNVTLEAGMPTVTHRVLLAGICHTEAASGSAAPDTAELCALDGGQQYQHFRVSGEGAELTVQKLWLRNGFSEVEGGGVYVGNGAVMSAIESVLSDNRVGLEGMPGYGGAVFAEDGAVVVVMATLFLANYAGEMGGALYARRNSSVTILDSNFTGNLATAHRGHGGALCIRDDSSLTVERSRLEGNKAHWAGGALFMKGRSHATISDTRLHYNQVNFDANLIYGGGGYGNGGSIYTEDLCVLNLAHSILTHSQAIYGGGVSLGIGCEGSLLHVLVASSSASRFGGGVTTDSSSTRLLLEHTMVRNCTAWQGGGVQANEEASVLIIHSSLSHNIATPFLDTDSVAQVRSSALS</sequence>
<feature type="compositionally biased region" description="Pro residues" evidence="1">
    <location>
        <begin position="18"/>
        <end position="39"/>
    </location>
</feature>